<feature type="region of interest" description="Disordered" evidence="1">
    <location>
        <begin position="136"/>
        <end position="156"/>
    </location>
</feature>
<reference evidence="3 4" key="1">
    <citation type="submission" date="2020-08" db="EMBL/GenBank/DDBJ databases">
        <title>Genomic Encyclopedia of Type Strains, Phase IV (KMG-IV): sequencing the most valuable type-strain genomes for metagenomic binning, comparative biology and taxonomic classification.</title>
        <authorList>
            <person name="Goeker M."/>
        </authorList>
    </citation>
    <scope>NUCLEOTIDE SEQUENCE [LARGE SCALE GENOMIC DNA]</scope>
    <source>
        <strain evidence="3 4">DSM 22198</strain>
    </source>
</reference>
<dbReference type="RefSeq" id="WP_184796381.1">
    <property type="nucleotide sequence ID" value="NZ_JACIIZ010000001.1"/>
</dbReference>
<proteinExistence type="predicted"/>
<keyword evidence="2" id="KW-0732">Signal</keyword>
<comment type="caution">
    <text evidence="3">The sequence shown here is derived from an EMBL/GenBank/DDBJ whole genome shotgun (WGS) entry which is preliminary data.</text>
</comment>
<dbReference type="PROSITE" id="PS51257">
    <property type="entry name" value="PROKAR_LIPOPROTEIN"/>
    <property type="match status" value="1"/>
</dbReference>
<accession>A0A7X0EAW2</accession>
<name>A0A7X0EAW2_9PROT</name>
<dbReference type="EMBL" id="JACIIZ010000001">
    <property type="protein sequence ID" value="MBB6249540.1"/>
    <property type="molecule type" value="Genomic_DNA"/>
</dbReference>
<dbReference type="Proteomes" id="UP000539175">
    <property type="component" value="Unassembled WGS sequence"/>
</dbReference>
<dbReference type="Pfam" id="PF20101">
    <property type="entry name" value="DUF6491"/>
    <property type="match status" value="1"/>
</dbReference>
<evidence type="ECO:0000313" key="3">
    <source>
        <dbReference type="EMBL" id="MBB6249540.1"/>
    </source>
</evidence>
<dbReference type="InterPro" id="IPR045500">
    <property type="entry name" value="DUF6491"/>
</dbReference>
<evidence type="ECO:0008006" key="5">
    <source>
        <dbReference type="Google" id="ProtNLM"/>
    </source>
</evidence>
<protein>
    <recommendedName>
        <fullName evidence="5">Lipoprotein</fullName>
    </recommendedName>
</protein>
<feature type="compositionally biased region" description="Basic and acidic residues" evidence="1">
    <location>
        <begin position="136"/>
        <end position="146"/>
    </location>
</feature>
<gene>
    <name evidence="3" type="ORF">FHS74_000073</name>
</gene>
<sequence>MSRTAHYPILIATLATGLLAGCAADPSPSQPGSPPQTAKAEPADRGLMCIPVRGMRNTTVIDDRTILVEMQDRTKFTRIDLANRCIGLGTYGFGYVSHNDELCRTDPLTLVGLPVPPVCLIDSMIPIDKAAADALKAQRDAKKRGDAAPAAQGAVD</sequence>
<dbReference type="AlphaFoldDB" id="A0A7X0EAW2"/>
<organism evidence="3 4">
    <name type="scientific">Nitrospirillum iridis</name>
    <dbReference type="NCBI Taxonomy" id="765888"/>
    <lineage>
        <taxon>Bacteria</taxon>
        <taxon>Pseudomonadati</taxon>
        <taxon>Pseudomonadota</taxon>
        <taxon>Alphaproteobacteria</taxon>
        <taxon>Rhodospirillales</taxon>
        <taxon>Azospirillaceae</taxon>
        <taxon>Nitrospirillum</taxon>
    </lineage>
</organism>
<evidence type="ECO:0000256" key="1">
    <source>
        <dbReference type="SAM" id="MobiDB-lite"/>
    </source>
</evidence>
<feature type="chain" id="PRO_5031105107" description="Lipoprotein" evidence="2">
    <location>
        <begin position="21"/>
        <end position="156"/>
    </location>
</feature>
<evidence type="ECO:0000256" key="2">
    <source>
        <dbReference type="SAM" id="SignalP"/>
    </source>
</evidence>
<evidence type="ECO:0000313" key="4">
    <source>
        <dbReference type="Proteomes" id="UP000539175"/>
    </source>
</evidence>
<feature type="signal peptide" evidence="2">
    <location>
        <begin position="1"/>
        <end position="20"/>
    </location>
</feature>
<keyword evidence="4" id="KW-1185">Reference proteome</keyword>